<evidence type="ECO:0000313" key="1">
    <source>
        <dbReference type="EnsemblMetazoa" id="CLYHEMP009688.1"/>
    </source>
</evidence>
<dbReference type="EnsemblMetazoa" id="CLYHEMT009688.1">
    <property type="protein sequence ID" value="CLYHEMP009688.1"/>
    <property type="gene ID" value="CLYHEMG009688"/>
</dbReference>
<accession>A0A7M5V4U8</accession>
<evidence type="ECO:0000313" key="2">
    <source>
        <dbReference type="Proteomes" id="UP000594262"/>
    </source>
</evidence>
<dbReference type="AlphaFoldDB" id="A0A7M5V4U8"/>
<dbReference type="OrthoDB" id="5958792at2759"/>
<proteinExistence type="predicted"/>
<keyword evidence="2" id="KW-1185">Reference proteome</keyword>
<reference evidence="1" key="1">
    <citation type="submission" date="2021-01" db="UniProtKB">
        <authorList>
            <consortium name="EnsemblMetazoa"/>
        </authorList>
    </citation>
    <scope>IDENTIFICATION</scope>
</reference>
<protein>
    <submittedName>
        <fullName evidence="1">Uncharacterized protein</fullName>
    </submittedName>
</protein>
<dbReference type="Gene3D" id="3.40.190.10">
    <property type="entry name" value="Periplasmic binding protein-like II"/>
    <property type="match status" value="1"/>
</dbReference>
<organism evidence="1 2">
    <name type="scientific">Clytia hemisphaerica</name>
    <dbReference type="NCBI Taxonomy" id="252671"/>
    <lineage>
        <taxon>Eukaryota</taxon>
        <taxon>Metazoa</taxon>
        <taxon>Cnidaria</taxon>
        <taxon>Hydrozoa</taxon>
        <taxon>Hydroidolina</taxon>
        <taxon>Leptothecata</taxon>
        <taxon>Obeliida</taxon>
        <taxon>Clytiidae</taxon>
        <taxon>Clytia</taxon>
    </lineage>
</organism>
<name>A0A7M5V4U8_9CNID</name>
<sequence length="210" mass="23930">IHFTNHFMESDFGIARVKEMTKDISSYIFKQLISNPLKRALLVSLIVALLSISLFENLNAKCTSNPFVFLQDTMAYVFGLTFQRDMGGTNPRMWSGRLAALGYASAMTIIMSIYTARITANSIEQVVLDDFKGFQDDKFQNPTENYKFTMVGNQGWAIESYFREHPDESYRRMYKFMSKYFVSSAIEGVQKLLDGSIQAFITDSGSFPVE</sequence>
<dbReference type="SUPFAM" id="SSF53850">
    <property type="entry name" value="Periplasmic binding protein-like II"/>
    <property type="match status" value="1"/>
</dbReference>
<dbReference type="Proteomes" id="UP000594262">
    <property type="component" value="Unplaced"/>
</dbReference>